<dbReference type="Proteomes" id="UP000743370">
    <property type="component" value="Unassembled WGS sequence"/>
</dbReference>
<organism evidence="3 4">
    <name type="scientific">Phaseolus angularis</name>
    <name type="common">Azuki bean</name>
    <name type="synonym">Vigna angularis</name>
    <dbReference type="NCBI Taxonomy" id="3914"/>
    <lineage>
        <taxon>Eukaryota</taxon>
        <taxon>Viridiplantae</taxon>
        <taxon>Streptophyta</taxon>
        <taxon>Embryophyta</taxon>
        <taxon>Tracheophyta</taxon>
        <taxon>Spermatophyta</taxon>
        <taxon>Magnoliopsida</taxon>
        <taxon>eudicotyledons</taxon>
        <taxon>Gunneridae</taxon>
        <taxon>Pentapetalae</taxon>
        <taxon>rosids</taxon>
        <taxon>fabids</taxon>
        <taxon>Fabales</taxon>
        <taxon>Fabaceae</taxon>
        <taxon>Papilionoideae</taxon>
        <taxon>50 kb inversion clade</taxon>
        <taxon>NPAAA clade</taxon>
        <taxon>indigoferoid/millettioid clade</taxon>
        <taxon>Phaseoleae</taxon>
        <taxon>Vigna</taxon>
    </lineage>
</organism>
<dbReference type="PANTHER" id="PTHR35313">
    <property type="entry name" value="NO EXINE FORMATION 1"/>
    <property type="match status" value="1"/>
</dbReference>
<keyword evidence="2" id="KW-0472">Membrane</keyword>
<sequence>MWLRSTTDSTLTVRMEKPRREGCEDENGKTRRDLEEEKARDCEVTKGCGDRVVEMRKMKMKKWRREGEDGNEEMKNKALKVRLWVPTPPASLPPQTLTTLTFRRRGNGVSSTFASFASSRSLETPSSFAHNYRIAIALIPTALFLLDLGGTFVVALSLKPAALFAVWFSLIFAQLAFFLSAPSSLLAAFNSSVVVAAIASVLYATPPFSSASGPLSSSSGSCSKSLPSSLPSSACSSRPSSSPPRRRVSFGDFWPIFCKTLLCAHPQFSGPSMLPQLSLQDIALCHTDGGFNCSRCGGGVEVGAWSGEER</sequence>
<evidence type="ECO:0000256" key="1">
    <source>
        <dbReference type="SAM" id="MobiDB-lite"/>
    </source>
</evidence>
<dbReference type="AlphaFoldDB" id="A0A8T0JYH0"/>
<protein>
    <submittedName>
        <fullName evidence="3">Uncharacterized protein</fullName>
    </submittedName>
</protein>
<keyword evidence="2" id="KW-1133">Transmembrane helix</keyword>
<accession>A0A8T0JYH0</accession>
<evidence type="ECO:0000313" key="4">
    <source>
        <dbReference type="Proteomes" id="UP000743370"/>
    </source>
</evidence>
<feature type="transmembrane region" description="Helical" evidence="2">
    <location>
        <begin position="134"/>
        <end position="155"/>
    </location>
</feature>
<comment type="caution">
    <text evidence="3">The sequence shown here is derived from an EMBL/GenBank/DDBJ whole genome shotgun (WGS) entry which is preliminary data.</text>
</comment>
<evidence type="ECO:0000313" key="3">
    <source>
        <dbReference type="EMBL" id="KAG2384681.1"/>
    </source>
</evidence>
<proteinExistence type="predicted"/>
<dbReference type="PANTHER" id="PTHR35313:SF1">
    <property type="entry name" value="NO EXINE FORMATION 1"/>
    <property type="match status" value="1"/>
</dbReference>
<feature type="transmembrane region" description="Helical" evidence="2">
    <location>
        <begin position="186"/>
        <end position="205"/>
    </location>
</feature>
<feature type="region of interest" description="Disordered" evidence="1">
    <location>
        <begin position="16"/>
        <end position="37"/>
    </location>
</feature>
<keyword evidence="2" id="KW-0812">Transmembrane</keyword>
<gene>
    <name evidence="3" type="ORF">HKW66_Vig0117730</name>
</gene>
<evidence type="ECO:0000256" key="2">
    <source>
        <dbReference type="SAM" id="Phobius"/>
    </source>
</evidence>
<name>A0A8T0JYH0_PHAAN</name>
<dbReference type="EMBL" id="JABFOF010000008">
    <property type="protein sequence ID" value="KAG2384681.1"/>
    <property type="molecule type" value="Genomic_DNA"/>
</dbReference>
<feature type="transmembrane region" description="Helical" evidence="2">
    <location>
        <begin position="161"/>
        <end position="179"/>
    </location>
</feature>
<reference evidence="3 4" key="1">
    <citation type="submission" date="2020-05" db="EMBL/GenBank/DDBJ databases">
        <title>Vigna angularis (adzuki bean) Var. LongXiaoDou No. 4 denovo assembly.</title>
        <authorList>
            <person name="Xiang H."/>
        </authorList>
    </citation>
    <scope>NUCLEOTIDE SEQUENCE [LARGE SCALE GENOMIC DNA]</scope>
    <source>
        <tissue evidence="3">Leaf</tissue>
    </source>
</reference>